<name>A0A5C8P8Z5_9HYPH</name>
<dbReference type="Proteomes" id="UP000321638">
    <property type="component" value="Unassembled WGS sequence"/>
</dbReference>
<evidence type="ECO:0000313" key="3">
    <source>
        <dbReference type="Proteomes" id="UP000321638"/>
    </source>
</evidence>
<accession>A0A5C8P8Z5</accession>
<dbReference type="InterPro" id="IPR021889">
    <property type="entry name" value="DUF3500"/>
</dbReference>
<dbReference type="OrthoDB" id="581140at2"/>
<protein>
    <submittedName>
        <fullName evidence="2">DUF3500 domain-containing protein</fullName>
    </submittedName>
</protein>
<dbReference type="PANTHER" id="PTHR37489">
    <property type="entry name" value="DUF3500 DOMAIN-CONTAINING PROTEIN"/>
    <property type="match status" value="1"/>
</dbReference>
<evidence type="ECO:0000313" key="2">
    <source>
        <dbReference type="EMBL" id="TXL69975.1"/>
    </source>
</evidence>
<proteinExistence type="predicted"/>
<sequence>MPHDGVIGPHPHAHHHHHHRHDDTASPRHAPTRRAVLAAGAGLLASQVPVVAEAQVVERMARAAIDWLAMLDEKRRAQAVIAFADAERENWHYVPRSRRGLALRDMSESQRARAMTVLESGLGRGGMAGPTISACTAPRR</sequence>
<feature type="region of interest" description="Disordered" evidence="1">
    <location>
        <begin position="1"/>
        <end position="29"/>
    </location>
</feature>
<reference evidence="2 3" key="1">
    <citation type="submission" date="2019-06" db="EMBL/GenBank/DDBJ databases">
        <title>New taxonomy in bacterial strain CC-CFT640, isolated from vineyard.</title>
        <authorList>
            <person name="Lin S.-Y."/>
            <person name="Tsai C.-F."/>
            <person name="Young C.-C."/>
        </authorList>
    </citation>
    <scope>NUCLEOTIDE SEQUENCE [LARGE SCALE GENOMIC DNA]</scope>
    <source>
        <strain evidence="2 3">CC-CFT640</strain>
    </source>
</reference>
<organism evidence="2 3">
    <name type="scientific">Vineibacter terrae</name>
    <dbReference type="NCBI Taxonomy" id="2586908"/>
    <lineage>
        <taxon>Bacteria</taxon>
        <taxon>Pseudomonadati</taxon>
        <taxon>Pseudomonadota</taxon>
        <taxon>Alphaproteobacteria</taxon>
        <taxon>Hyphomicrobiales</taxon>
        <taxon>Vineibacter</taxon>
    </lineage>
</organism>
<dbReference type="EMBL" id="VDUZ01000068">
    <property type="protein sequence ID" value="TXL69975.1"/>
    <property type="molecule type" value="Genomic_DNA"/>
</dbReference>
<keyword evidence="3" id="KW-1185">Reference proteome</keyword>
<evidence type="ECO:0000256" key="1">
    <source>
        <dbReference type="SAM" id="MobiDB-lite"/>
    </source>
</evidence>
<dbReference type="RefSeq" id="WP_147852010.1">
    <property type="nucleotide sequence ID" value="NZ_VDUZ01000068.1"/>
</dbReference>
<gene>
    <name evidence="2" type="ORF">FHP25_36855</name>
</gene>
<comment type="caution">
    <text evidence="2">The sequence shown here is derived from an EMBL/GenBank/DDBJ whole genome shotgun (WGS) entry which is preliminary data.</text>
</comment>
<dbReference type="Pfam" id="PF12006">
    <property type="entry name" value="DUF3500"/>
    <property type="match status" value="1"/>
</dbReference>
<dbReference type="PANTHER" id="PTHR37489:SF1">
    <property type="entry name" value="DUF3500 DOMAIN-CONTAINING PROTEIN"/>
    <property type="match status" value="1"/>
</dbReference>
<feature type="compositionally biased region" description="Basic residues" evidence="1">
    <location>
        <begin position="11"/>
        <end position="20"/>
    </location>
</feature>
<dbReference type="AlphaFoldDB" id="A0A5C8P8Z5"/>